<evidence type="ECO:0000313" key="2">
    <source>
        <dbReference type="EMBL" id="TKR60449.1"/>
    </source>
</evidence>
<comment type="caution">
    <text evidence="2">The sequence shown here is derived from an EMBL/GenBank/DDBJ whole genome shotgun (WGS) entry which is preliminary data.</text>
</comment>
<dbReference type="InterPro" id="IPR036034">
    <property type="entry name" value="PDZ_sf"/>
</dbReference>
<protein>
    <recommendedName>
        <fullName evidence="1">PDZ domain-containing protein</fullName>
    </recommendedName>
</protein>
<dbReference type="SMART" id="SM00228">
    <property type="entry name" value="PDZ"/>
    <property type="match status" value="2"/>
</dbReference>
<dbReference type="PANTHER" id="PTHR31327:SF7">
    <property type="entry name" value="PDZ DOMAIN-CONTAINING PROTEIN"/>
    <property type="match status" value="1"/>
</dbReference>
<gene>
    <name evidence="2" type="ORF">L596_027694</name>
</gene>
<dbReference type="Gene3D" id="2.30.42.10">
    <property type="match status" value="2"/>
</dbReference>
<dbReference type="Proteomes" id="UP000298663">
    <property type="component" value="Unassembled WGS sequence"/>
</dbReference>
<keyword evidence="3" id="KW-1185">Reference proteome</keyword>
<feature type="domain" description="PDZ" evidence="1">
    <location>
        <begin position="1"/>
        <end position="69"/>
    </location>
</feature>
<dbReference type="InterPro" id="IPR040264">
    <property type="entry name" value="T15H9.4-like"/>
</dbReference>
<dbReference type="InterPro" id="IPR041489">
    <property type="entry name" value="PDZ_6"/>
</dbReference>
<dbReference type="CDD" id="cd00136">
    <property type="entry name" value="PDZ_canonical"/>
    <property type="match status" value="1"/>
</dbReference>
<proteinExistence type="predicted"/>
<evidence type="ECO:0000259" key="1">
    <source>
        <dbReference type="PROSITE" id="PS50106"/>
    </source>
</evidence>
<reference evidence="2 3" key="2">
    <citation type="journal article" date="2019" name="G3 (Bethesda)">
        <title>Hybrid Assembly of the Genome of the Entomopathogenic Nematode Steinernema carpocapsae Identifies the X-Chromosome.</title>
        <authorList>
            <person name="Serra L."/>
            <person name="Macchietto M."/>
            <person name="Macias-Munoz A."/>
            <person name="McGill C.J."/>
            <person name="Rodriguez I.M."/>
            <person name="Rodriguez B."/>
            <person name="Murad R."/>
            <person name="Mortazavi A."/>
        </authorList>
    </citation>
    <scope>NUCLEOTIDE SEQUENCE [LARGE SCALE GENOMIC DNA]</scope>
    <source>
        <strain evidence="2 3">ALL</strain>
    </source>
</reference>
<dbReference type="PROSITE" id="PS50106">
    <property type="entry name" value="PDZ"/>
    <property type="match status" value="2"/>
</dbReference>
<organism evidence="2 3">
    <name type="scientific">Steinernema carpocapsae</name>
    <name type="common">Entomopathogenic nematode</name>
    <dbReference type="NCBI Taxonomy" id="34508"/>
    <lineage>
        <taxon>Eukaryota</taxon>
        <taxon>Metazoa</taxon>
        <taxon>Ecdysozoa</taxon>
        <taxon>Nematoda</taxon>
        <taxon>Chromadorea</taxon>
        <taxon>Rhabditida</taxon>
        <taxon>Tylenchina</taxon>
        <taxon>Panagrolaimomorpha</taxon>
        <taxon>Strongyloidoidea</taxon>
        <taxon>Steinernematidae</taxon>
        <taxon>Steinernema</taxon>
    </lineage>
</organism>
<dbReference type="PANTHER" id="PTHR31327">
    <property type="entry name" value="SPERM MEIOSIS PDZ DOMAIN CONTAINING PROTEINS-RELATED"/>
    <property type="match status" value="1"/>
</dbReference>
<dbReference type="OrthoDB" id="6022711at2759"/>
<evidence type="ECO:0000313" key="3">
    <source>
        <dbReference type="Proteomes" id="UP000298663"/>
    </source>
</evidence>
<dbReference type="Pfam" id="PF17820">
    <property type="entry name" value="PDZ_6"/>
    <property type="match status" value="1"/>
</dbReference>
<name>A0A4U5LW91_STECR</name>
<dbReference type="AlphaFoldDB" id="A0A4U5LW91"/>
<accession>A0A4U5LW91</accession>
<sequence>MEEGEPLGATPNDKLIITKVQNGTLAEGKLRIGDQIVKVNGTTIQDTNHFFKLLRFAPPVARLSVVRDEKKAEELEARVHIPADRAKLIQRRDGFLYQLVKIEWKPGGPKLGLGIKHYQNRVLVSRCDGGSLASQQLGVGDHIIDIDSKPVTDKDVARELLLKSLQVSTLTSEQRMCVDGHRAPRLHGSQALGPVGSFCDHGPAAFCGHELRREGYRCSRATEAEGEERTAPQSKHHG</sequence>
<reference evidence="2 3" key="1">
    <citation type="journal article" date="2015" name="Genome Biol.">
        <title>Comparative genomics of Steinernema reveals deeply conserved gene regulatory networks.</title>
        <authorList>
            <person name="Dillman A.R."/>
            <person name="Macchietto M."/>
            <person name="Porter C.F."/>
            <person name="Rogers A."/>
            <person name="Williams B."/>
            <person name="Antoshechkin I."/>
            <person name="Lee M.M."/>
            <person name="Goodwin Z."/>
            <person name="Lu X."/>
            <person name="Lewis E.E."/>
            <person name="Goodrich-Blair H."/>
            <person name="Stock S.P."/>
            <person name="Adams B.J."/>
            <person name="Sternberg P.W."/>
            <person name="Mortazavi A."/>
        </authorList>
    </citation>
    <scope>NUCLEOTIDE SEQUENCE [LARGE SCALE GENOMIC DNA]</scope>
    <source>
        <strain evidence="2 3">ALL</strain>
    </source>
</reference>
<dbReference type="InterPro" id="IPR001478">
    <property type="entry name" value="PDZ"/>
</dbReference>
<dbReference type="EMBL" id="AZBU02000011">
    <property type="protein sequence ID" value="TKR60449.1"/>
    <property type="molecule type" value="Genomic_DNA"/>
</dbReference>
<dbReference type="STRING" id="34508.A0A4U5LW91"/>
<dbReference type="SUPFAM" id="SSF50156">
    <property type="entry name" value="PDZ domain-like"/>
    <property type="match status" value="2"/>
</dbReference>
<feature type="domain" description="PDZ" evidence="1">
    <location>
        <begin position="99"/>
        <end position="160"/>
    </location>
</feature>